<comment type="caution">
    <text evidence="1">The sequence shown here is derived from an EMBL/GenBank/DDBJ whole genome shotgun (WGS) entry which is preliminary data.</text>
</comment>
<reference evidence="1 2" key="1">
    <citation type="journal article" date="2019" name="Commun. Biol.">
        <title>The bagworm genome reveals a unique fibroin gene that provides high tensile strength.</title>
        <authorList>
            <person name="Kono N."/>
            <person name="Nakamura H."/>
            <person name="Ohtoshi R."/>
            <person name="Tomita M."/>
            <person name="Numata K."/>
            <person name="Arakawa K."/>
        </authorList>
    </citation>
    <scope>NUCLEOTIDE SEQUENCE [LARGE SCALE GENOMIC DNA]</scope>
</reference>
<keyword evidence="2" id="KW-1185">Reference proteome</keyword>
<evidence type="ECO:0000313" key="2">
    <source>
        <dbReference type="Proteomes" id="UP000299102"/>
    </source>
</evidence>
<accession>A0A4C1TRU3</accession>
<proteinExistence type="predicted"/>
<gene>
    <name evidence="1" type="ORF">EVAR_19423_1</name>
</gene>
<dbReference type="AlphaFoldDB" id="A0A4C1TRU3"/>
<evidence type="ECO:0000313" key="1">
    <source>
        <dbReference type="EMBL" id="GBP16634.1"/>
    </source>
</evidence>
<protein>
    <submittedName>
        <fullName evidence="1">Uncharacterized protein</fullName>
    </submittedName>
</protein>
<sequence>MELNRNSGEKNEGSGSVESAHCIVRRQFRAAEFRALYCTSELPELNIIPRWRGSAQAKAACGGVRRRFPFKCISALYLVDKPLRDGLGAPSPLRRDQAKDNKSVQRKEIQVSFLHKKIRDSFHEGVVTNCATLFRAAPVPGGSCVITRDTRVNNADFHRISCFIFAMYKRKQAKHVPDSCGEGSQRCIIASVLGKFVNEILTHVACLGGRAPPALPVLGHRGRILPQSRADRAGEVFEIMILQELTVSISAVARARPLDRLNTQPKSNIFQTSTLVVLLPRCAPRIIRVAPPEDLRGQGRAMIGKDRYWNSETGIGLKNGSELRAITADIKKARQKLLKIRYFHPKLSREKILESSLSDSPTPPRRARAARSAGHLAFASTRGSPSAAAYLQRGVVAASAGICLRVPRARPVLFTP</sequence>
<dbReference type="Proteomes" id="UP000299102">
    <property type="component" value="Unassembled WGS sequence"/>
</dbReference>
<organism evidence="1 2">
    <name type="scientific">Eumeta variegata</name>
    <name type="common">Bagworm moth</name>
    <name type="synonym">Eumeta japonica</name>
    <dbReference type="NCBI Taxonomy" id="151549"/>
    <lineage>
        <taxon>Eukaryota</taxon>
        <taxon>Metazoa</taxon>
        <taxon>Ecdysozoa</taxon>
        <taxon>Arthropoda</taxon>
        <taxon>Hexapoda</taxon>
        <taxon>Insecta</taxon>
        <taxon>Pterygota</taxon>
        <taxon>Neoptera</taxon>
        <taxon>Endopterygota</taxon>
        <taxon>Lepidoptera</taxon>
        <taxon>Glossata</taxon>
        <taxon>Ditrysia</taxon>
        <taxon>Tineoidea</taxon>
        <taxon>Psychidae</taxon>
        <taxon>Oiketicinae</taxon>
        <taxon>Eumeta</taxon>
    </lineage>
</organism>
<dbReference type="EMBL" id="BGZK01000080">
    <property type="protein sequence ID" value="GBP16634.1"/>
    <property type="molecule type" value="Genomic_DNA"/>
</dbReference>
<name>A0A4C1TRU3_EUMVA</name>